<keyword evidence="2" id="KW-1185">Reference proteome</keyword>
<dbReference type="RefSeq" id="WP_170230242.1">
    <property type="nucleotide sequence ID" value="NZ_BJXX01000100.1"/>
</dbReference>
<evidence type="ECO:0000313" key="1">
    <source>
        <dbReference type="EMBL" id="GEN34843.1"/>
    </source>
</evidence>
<evidence type="ECO:0000313" key="2">
    <source>
        <dbReference type="Proteomes" id="UP000321157"/>
    </source>
</evidence>
<protein>
    <submittedName>
        <fullName evidence="1">Uncharacterized protein</fullName>
    </submittedName>
</protein>
<dbReference type="AlphaFoldDB" id="A0A511VBA5"/>
<dbReference type="Proteomes" id="UP000321157">
    <property type="component" value="Unassembled WGS sequence"/>
</dbReference>
<reference evidence="1 2" key="1">
    <citation type="submission" date="2019-07" db="EMBL/GenBank/DDBJ databases">
        <title>Whole genome shotgun sequence of Aneurinibacillus danicus NBRC 102444.</title>
        <authorList>
            <person name="Hosoyama A."/>
            <person name="Uohara A."/>
            <person name="Ohji S."/>
            <person name="Ichikawa N."/>
        </authorList>
    </citation>
    <scope>NUCLEOTIDE SEQUENCE [LARGE SCALE GENOMIC DNA]</scope>
    <source>
        <strain evidence="1 2">NBRC 102444</strain>
    </source>
</reference>
<organism evidence="1 2">
    <name type="scientific">Aneurinibacillus danicus</name>
    <dbReference type="NCBI Taxonomy" id="267746"/>
    <lineage>
        <taxon>Bacteria</taxon>
        <taxon>Bacillati</taxon>
        <taxon>Bacillota</taxon>
        <taxon>Bacilli</taxon>
        <taxon>Bacillales</taxon>
        <taxon>Paenibacillaceae</taxon>
        <taxon>Aneurinibacillus group</taxon>
        <taxon>Aneurinibacillus</taxon>
    </lineage>
</organism>
<name>A0A511VBA5_9BACL</name>
<sequence length="50" mass="5832">MRVDPLFSELVKTLQTEQRQAEQRANELLDISDYVAIKQIKRIAQKETEG</sequence>
<proteinExistence type="predicted"/>
<comment type="caution">
    <text evidence="1">The sequence shown here is derived from an EMBL/GenBank/DDBJ whole genome shotgun (WGS) entry which is preliminary data.</text>
</comment>
<accession>A0A511VBA5</accession>
<gene>
    <name evidence="1" type="ORF">ADA01nite_23030</name>
</gene>
<dbReference type="EMBL" id="BJXX01000100">
    <property type="protein sequence ID" value="GEN34843.1"/>
    <property type="molecule type" value="Genomic_DNA"/>
</dbReference>